<dbReference type="Proteomes" id="UP001596303">
    <property type="component" value="Unassembled WGS sequence"/>
</dbReference>
<dbReference type="InterPro" id="IPR002933">
    <property type="entry name" value="Peptidase_M20"/>
</dbReference>
<sequence length="497" mass="53117">MIRGLLLGILACLVGLVAIVVIRTFTFGGAVGADRIALPETPVIDTDMAAGRLSDVLQIRTITLQAGDPLPGREGPWRELEAYLEASYPAFHQAASKTHIADLTLLYEWQGSNPDLDPILLMAHQDVVPVNIGTEDDWTAPPFAGRIVDGHVYGRGTLDNKASLIAIMEAAEALASTGYQPERTVFIMLGHDEEVSGSGARAGVAYLKDRGLRMEMVLDEGFVVVDPFPLTGTPVGMIGVSEKGYVTIRLTSEAAGGHSSQPPRNSANVQLSRAIVALEENQMPADFSRPPVSEMIQATASDMPFLQRMAFANVWLFRGMLEKEFTKTGAANAIIRTTTAPTMLQGSIKENVLPQKSTALVNFRVHPNDSPDSVLAHVRDVIGDLEGVSADFDETGGISSSASPVSPTDNRAYQVLASVATETGDGAPAAPGLVIGATDARWTVEISDNVYRFAPSVIPIEDLNGFHGTNERISVENVGRLARGYAQIIKAMTSEAR</sequence>
<feature type="domain" description="Peptidase M20 dimerisation" evidence="6">
    <location>
        <begin position="241"/>
        <end position="384"/>
    </location>
</feature>
<evidence type="ECO:0000256" key="2">
    <source>
        <dbReference type="ARBA" id="ARBA00022670"/>
    </source>
</evidence>
<dbReference type="SUPFAM" id="SSF55031">
    <property type="entry name" value="Bacterial exopeptidase dimerisation domain"/>
    <property type="match status" value="1"/>
</dbReference>
<dbReference type="Gene3D" id="3.30.70.360">
    <property type="match status" value="1"/>
</dbReference>
<reference evidence="8" key="1">
    <citation type="journal article" date="2019" name="Int. J. Syst. Evol. Microbiol.">
        <title>The Global Catalogue of Microorganisms (GCM) 10K type strain sequencing project: providing services to taxonomists for standard genome sequencing and annotation.</title>
        <authorList>
            <consortium name="The Broad Institute Genomics Platform"/>
            <consortium name="The Broad Institute Genome Sequencing Center for Infectious Disease"/>
            <person name="Wu L."/>
            <person name="Ma J."/>
        </authorList>
    </citation>
    <scope>NUCLEOTIDE SEQUENCE [LARGE SCALE GENOMIC DNA]</scope>
    <source>
        <strain evidence="8">CGMCC-1.15741</strain>
    </source>
</reference>
<dbReference type="InterPro" id="IPR001261">
    <property type="entry name" value="ArgE/DapE_CS"/>
</dbReference>
<dbReference type="Pfam" id="PF07687">
    <property type="entry name" value="M20_dimer"/>
    <property type="match status" value="1"/>
</dbReference>
<dbReference type="SUPFAM" id="SSF53187">
    <property type="entry name" value="Zn-dependent exopeptidases"/>
    <property type="match status" value="1"/>
</dbReference>
<evidence type="ECO:0000256" key="3">
    <source>
        <dbReference type="ARBA" id="ARBA00022723"/>
    </source>
</evidence>
<accession>A0ABW1S7Z0</accession>
<dbReference type="RefSeq" id="WP_377376646.1">
    <property type="nucleotide sequence ID" value="NZ_JBHSSW010000005.1"/>
</dbReference>
<dbReference type="Gene3D" id="1.10.150.900">
    <property type="match status" value="1"/>
</dbReference>
<keyword evidence="3" id="KW-0479">Metal-binding</keyword>
<proteinExistence type="inferred from homology"/>
<dbReference type="Pfam" id="PF01546">
    <property type="entry name" value="Peptidase_M20"/>
    <property type="match status" value="1"/>
</dbReference>
<dbReference type="PANTHER" id="PTHR45962">
    <property type="entry name" value="N-FATTY-ACYL-AMINO ACID SYNTHASE/HYDROLASE PM20D1"/>
    <property type="match status" value="1"/>
</dbReference>
<keyword evidence="5" id="KW-0862">Zinc</keyword>
<dbReference type="InterPro" id="IPR047177">
    <property type="entry name" value="Pept_M20A"/>
</dbReference>
<evidence type="ECO:0000259" key="6">
    <source>
        <dbReference type="Pfam" id="PF07687"/>
    </source>
</evidence>
<comment type="caution">
    <text evidence="7">The sequence shown here is derived from an EMBL/GenBank/DDBJ whole genome shotgun (WGS) entry which is preliminary data.</text>
</comment>
<evidence type="ECO:0000256" key="5">
    <source>
        <dbReference type="ARBA" id="ARBA00022833"/>
    </source>
</evidence>
<protein>
    <submittedName>
        <fullName evidence="7">M20 family peptidase</fullName>
    </submittedName>
</protein>
<dbReference type="Gene3D" id="3.40.630.10">
    <property type="entry name" value="Zn peptidases"/>
    <property type="match status" value="1"/>
</dbReference>
<dbReference type="PROSITE" id="PS00758">
    <property type="entry name" value="ARGE_DAPE_CPG2_1"/>
    <property type="match status" value="1"/>
</dbReference>
<evidence type="ECO:0000313" key="8">
    <source>
        <dbReference type="Proteomes" id="UP001596303"/>
    </source>
</evidence>
<evidence type="ECO:0000313" key="7">
    <source>
        <dbReference type="EMBL" id="MFC6197559.1"/>
    </source>
</evidence>
<keyword evidence="2" id="KW-0645">Protease</keyword>
<keyword evidence="8" id="KW-1185">Reference proteome</keyword>
<dbReference type="InterPro" id="IPR011650">
    <property type="entry name" value="Peptidase_M20_dimer"/>
</dbReference>
<organism evidence="7 8">
    <name type="scientific">Ponticaulis profundi</name>
    <dbReference type="NCBI Taxonomy" id="2665222"/>
    <lineage>
        <taxon>Bacteria</taxon>
        <taxon>Pseudomonadati</taxon>
        <taxon>Pseudomonadota</taxon>
        <taxon>Alphaproteobacteria</taxon>
        <taxon>Hyphomonadales</taxon>
        <taxon>Hyphomonadaceae</taxon>
        <taxon>Ponticaulis</taxon>
    </lineage>
</organism>
<name>A0ABW1S7Z0_9PROT</name>
<evidence type="ECO:0000256" key="1">
    <source>
        <dbReference type="ARBA" id="ARBA00006247"/>
    </source>
</evidence>
<gene>
    <name evidence="7" type="ORF">ACFQDM_05690</name>
</gene>
<evidence type="ECO:0000256" key="4">
    <source>
        <dbReference type="ARBA" id="ARBA00022801"/>
    </source>
</evidence>
<dbReference type="EMBL" id="JBHSSW010000005">
    <property type="protein sequence ID" value="MFC6197559.1"/>
    <property type="molecule type" value="Genomic_DNA"/>
</dbReference>
<dbReference type="PANTHER" id="PTHR45962:SF1">
    <property type="entry name" value="N-FATTY-ACYL-AMINO ACID SYNTHASE_HYDROLASE PM20D1"/>
    <property type="match status" value="1"/>
</dbReference>
<comment type="similarity">
    <text evidence="1">Belongs to the peptidase M20A family.</text>
</comment>
<keyword evidence="4" id="KW-0378">Hydrolase</keyword>
<dbReference type="InterPro" id="IPR036264">
    <property type="entry name" value="Bact_exopeptidase_dim_dom"/>
</dbReference>